<feature type="region of interest" description="Disordered" evidence="1">
    <location>
        <begin position="1"/>
        <end position="35"/>
    </location>
</feature>
<organism evidence="2 3">
    <name type="scientific">Mytilus coruscus</name>
    <name type="common">Sea mussel</name>
    <dbReference type="NCBI Taxonomy" id="42192"/>
    <lineage>
        <taxon>Eukaryota</taxon>
        <taxon>Metazoa</taxon>
        <taxon>Spiralia</taxon>
        <taxon>Lophotrochozoa</taxon>
        <taxon>Mollusca</taxon>
        <taxon>Bivalvia</taxon>
        <taxon>Autobranchia</taxon>
        <taxon>Pteriomorphia</taxon>
        <taxon>Mytilida</taxon>
        <taxon>Mytiloidea</taxon>
        <taxon>Mytilidae</taxon>
        <taxon>Mytilinae</taxon>
        <taxon>Mytilus</taxon>
    </lineage>
</organism>
<evidence type="ECO:0000313" key="3">
    <source>
        <dbReference type="Proteomes" id="UP000507470"/>
    </source>
</evidence>
<dbReference type="Proteomes" id="UP000507470">
    <property type="component" value="Unassembled WGS sequence"/>
</dbReference>
<sequence>MLADLNQRPKDDNRLADLNQRPKDDNRLADLNQRHKDDISINSKQVEDKAHQNGKCRPHLNFGCIYVMAQSAKVINKGKVGRICTLSWKLSHGLNSAAANNQEFKRVAGIKENAQHVVHLLYEFELVNDGLTRPPKEIPRSPRSQSCSPERVRRPLSGSKSGSAGRQHKTQSRITCVREAWVDPEKDVLRRQLFDGNEQNELQNRVEELTKAEEMRGHDSKIAHHQFRLLENDKSKIKRELDR</sequence>
<accession>A0A6J8C687</accession>
<keyword evidence="3" id="KW-1185">Reference proteome</keyword>
<dbReference type="EMBL" id="CACVKT020004542">
    <property type="protein sequence ID" value="CAC5390520.1"/>
    <property type="molecule type" value="Genomic_DNA"/>
</dbReference>
<evidence type="ECO:0000256" key="1">
    <source>
        <dbReference type="SAM" id="MobiDB-lite"/>
    </source>
</evidence>
<protein>
    <submittedName>
        <fullName evidence="2">Uncharacterized protein</fullName>
    </submittedName>
</protein>
<proteinExistence type="predicted"/>
<gene>
    <name evidence="2" type="ORF">MCOR_25612</name>
</gene>
<evidence type="ECO:0000313" key="2">
    <source>
        <dbReference type="EMBL" id="CAC5390520.1"/>
    </source>
</evidence>
<feature type="compositionally biased region" description="Basic and acidic residues" evidence="1">
    <location>
        <begin position="7"/>
        <end position="35"/>
    </location>
</feature>
<reference evidence="2 3" key="1">
    <citation type="submission" date="2020-06" db="EMBL/GenBank/DDBJ databases">
        <authorList>
            <person name="Li R."/>
            <person name="Bekaert M."/>
        </authorList>
    </citation>
    <scope>NUCLEOTIDE SEQUENCE [LARGE SCALE GENOMIC DNA]</scope>
    <source>
        <strain evidence="3">wild</strain>
    </source>
</reference>
<feature type="region of interest" description="Disordered" evidence="1">
    <location>
        <begin position="132"/>
        <end position="172"/>
    </location>
</feature>
<name>A0A6J8C687_MYTCO</name>
<dbReference type="AlphaFoldDB" id="A0A6J8C687"/>